<keyword evidence="6 7" id="KW-0472">Membrane</keyword>
<dbReference type="SUPFAM" id="SSF116726">
    <property type="entry name" value="TrkA C-terminal domain-like"/>
    <property type="match status" value="2"/>
</dbReference>
<dbReference type="PROSITE" id="PS51202">
    <property type="entry name" value="RCK_C"/>
    <property type="match status" value="2"/>
</dbReference>
<comment type="caution">
    <text evidence="9">The sequence shown here is derived from an EMBL/GenBank/DDBJ whole genome shotgun (WGS) entry which is preliminary data.</text>
</comment>
<dbReference type="InterPro" id="IPR036721">
    <property type="entry name" value="RCK_C_sf"/>
</dbReference>
<comment type="subcellular location">
    <subcellularLocation>
        <location evidence="1">Membrane</location>
        <topology evidence="1">Multi-pass membrane protein</topology>
    </subcellularLocation>
</comment>
<feature type="transmembrane region" description="Helical" evidence="7">
    <location>
        <begin position="100"/>
        <end position="130"/>
    </location>
</feature>
<feature type="domain" description="RCK C-terminal" evidence="8">
    <location>
        <begin position="213"/>
        <end position="297"/>
    </location>
</feature>
<feature type="transmembrane region" description="Helical" evidence="7">
    <location>
        <begin position="178"/>
        <end position="200"/>
    </location>
</feature>
<dbReference type="Gene3D" id="3.30.70.1450">
    <property type="entry name" value="Regulator of K+ conductance, C-terminal domain"/>
    <property type="match status" value="2"/>
</dbReference>
<feature type="transmembrane region" description="Helical" evidence="7">
    <location>
        <begin position="543"/>
        <end position="562"/>
    </location>
</feature>
<keyword evidence="2" id="KW-0813">Transport</keyword>
<evidence type="ECO:0000259" key="8">
    <source>
        <dbReference type="PROSITE" id="PS51202"/>
    </source>
</evidence>
<gene>
    <name evidence="9" type="primary">sac1</name>
    <name evidence="9" type="ORF">GCM10007100_24390</name>
</gene>
<dbReference type="Pfam" id="PF02080">
    <property type="entry name" value="TrkA_C"/>
    <property type="match status" value="2"/>
</dbReference>
<reference evidence="9" key="2">
    <citation type="submission" date="2020-09" db="EMBL/GenBank/DDBJ databases">
        <authorList>
            <person name="Sun Q."/>
            <person name="Kim S."/>
        </authorList>
    </citation>
    <scope>NUCLEOTIDE SEQUENCE</scope>
    <source>
        <strain evidence="9">KCTC 12988</strain>
    </source>
</reference>
<keyword evidence="4" id="KW-0677">Repeat</keyword>
<dbReference type="InterPro" id="IPR006037">
    <property type="entry name" value="RCK_C"/>
</dbReference>
<reference evidence="9" key="1">
    <citation type="journal article" date="2014" name="Int. J. Syst. Evol. Microbiol.">
        <title>Complete genome sequence of Corynebacterium casei LMG S-19264T (=DSM 44701T), isolated from a smear-ripened cheese.</title>
        <authorList>
            <consortium name="US DOE Joint Genome Institute (JGI-PGF)"/>
            <person name="Walter F."/>
            <person name="Albersmeier A."/>
            <person name="Kalinowski J."/>
            <person name="Ruckert C."/>
        </authorList>
    </citation>
    <scope>NUCLEOTIDE SEQUENCE</scope>
    <source>
        <strain evidence="9">KCTC 12988</strain>
    </source>
</reference>
<dbReference type="GO" id="GO:0008324">
    <property type="term" value="F:monoatomic cation transmembrane transporter activity"/>
    <property type="evidence" value="ECO:0007669"/>
    <property type="project" value="InterPro"/>
</dbReference>
<evidence type="ECO:0000313" key="9">
    <source>
        <dbReference type="EMBL" id="GHC56722.1"/>
    </source>
</evidence>
<keyword evidence="3 7" id="KW-0812">Transmembrane</keyword>
<dbReference type="EMBL" id="BMXI01000010">
    <property type="protein sequence ID" value="GHC56722.1"/>
    <property type="molecule type" value="Genomic_DNA"/>
</dbReference>
<organism evidence="9 10">
    <name type="scientific">Roseibacillus persicicus</name>
    <dbReference type="NCBI Taxonomy" id="454148"/>
    <lineage>
        <taxon>Bacteria</taxon>
        <taxon>Pseudomonadati</taxon>
        <taxon>Verrucomicrobiota</taxon>
        <taxon>Verrucomicrobiia</taxon>
        <taxon>Verrucomicrobiales</taxon>
        <taxon>Verrucomicrobiaceae</taxon>
        <taxon>Roseibacillus</taxon>
    </lineage>
</organism>
<evidence type="ECO:0000256" key="2">
    <source>
        <dbReference type="ARBA" id="ARBA00022448"/>
    </source>
</evidence>
<dbReference type="InterPro" id="IPR051679">
    <property type="entry name" value="DASS-Related_Transporters"/>
</dbReference>
<keyword evidence="10" id="KW-1185">Reference proteome</keyword>
<dbReference type="GO" id="GO:0006813">
    <property type="term" value="P:potassium ion transport"/>
    <property type="evidence" value="ECO:0007669"/>
    <property type="project" value="InterPro"/>
</dbReference>
<dbReference type="GO" id="GO:0005886">
    <property type="term" value="C:plasma membrane"/>
    <property type="evidence" value="ECO:0007669"/>
    <property type="project" value="TreeGrafter"/>
</dbReference>
<dbReference type="Pfam" id="PF03600">
    <property type="entry name" value="CitMHS"/>
    <property type="match status" value="1"/>
</dbReference>
<feature type="transmembrane region" description="Helical" evidence="7">
    <location>
        <begin position="32"/>
        <end position="54"/>
    </location>
</feature>
<evidence type="ECO:0000256" key="5">
    <source>
        <dbReference type="ARBA" id="ARBA00022989"/>
    </source>
</evidence>
<feature type="transmembrane region" description="Helical" evidence="7">
    <location>
        <begin position="502"/>
        <end position="531"/>
    </location>
</feature>
<dbReference type="Proteomes" id="UP000644507">
    <property type="component" value="Unassembled WGS sequence"/>
</dbReference>
<dbReference type="PANTHER" id="PTHR43652">
    <property type="entry name" value="BASIC AMINO ACID ANTIPORTER YFCC-RELATED"/>
    <property type="match status" value="1"/>
</dbReference>
<evidence type="ECO:0000313" key="10">
    <source>
        <dbReference type="Proteomes" id="UP000644507"/>
    </source>
</evidence>
<feature type="transmembrane region" description="Helical" evidence="7">
    <location>
        <begin position="7"/>
        <end position="26"/>
    </location>
</feature>
<feature type="transmembrane region" description="Helical" evidence="7">
    <location>
        <begin position="463"/>
        <end position="490"/>
    </location>
</feature>
<evidence type="ECO:0000256" key="1">
    <source>
        <dbReference type="ARBA" id="ARBA00004141"/>
    </source>
</evidence>
<proteinExistence type="predicted"/>
<feature type="domain" description="RCK C-terminal" evidence="8">
    <location>
        <begin position="306"/>
        <end position="390"/>
    </location>
</feature>
<keyword evidence="5 7" id="KW-1133">Transmembrane helix</keyword>
<evidence type="ECO:0000256" key="3">
    <source>
        <dbReference type="ARBA" id="ARBA00022692"/>
    </source>
</evidence>
<feature type="transmembrane region" description="Helical" evidence="7">
    <location>
        <begin position="142"/>
        <end position="166"/>
    </location>
</feature>
<feature type="transmembrane region" description="Helical" evidence="7">
    <location>
        <begin position="434"/>
        <end position="451"/>
    </location>
</feature>
<dbReference type="InterPro" id="IPR004680">
    <property type="entry name" value="Cit_transptr-like_dom"/>
</dbReference>
<evidence type="ECO:0000256" key="4">
    <source>
        <dbReference type="ARBA" id="ARBA00022737"/>
    </source>
</evidence>
<evidence type="ECO:0000256" key="7">
    <source>
        <dbReference type="SAM" id="Phobius"/>
    </source>
</evidence>
<feature type="transmembrane region" description="Helical" evidence="7">
    <location>
        <begin position="408"/>
        <end position="428"/>
    </location>
</feature>
<feature type="transmembrane region" description="Helical" evidence="7">
    <location>
        <begin position="582"/>
        <end position="602"/>
    </location>
</feature>
<accession>A0A918TS42</accession>
<sequence>MPQHWEYWFLAILIAVVFLSFIKEWVAVEVVAILGMFLCVAVGILPLQGIAGALSVFSHPAPLAIACMFVLSAALERTGVIETLGDWFEELAGKTEKTMLLWLIVIVALLSGFVNNTPVVVVFMPIILGICRRKEWKASRFLIPLSYAAIVGGTVTIIGTSTNLIAAGIAEGQGLETFGMFEVTKMGVIYCVITAVYLYFFGRKLLPDRTTLASLIDTESSREFITHAYLSKGSPLVGKEFGETPFAKIKKLRLIEVRRNGLRVRVPLKEIRFRELDELFFKGSPDGVLDVSKTEGIEVKGSQDEFGLEGVQTESAMLMEGIVGPESTLVGKSLSEIKFRQKFGVIILAVHRRGKNLQEKFEDTKLAFGDTLLVQGSAEKMRRLFEQRDFVNLSAPTTKEFRTKKAPWAIGSLLVFVLLGALGGFGVIDKIPTVQLALGAVIFVMLTGCLDPKEAYESIDWRIIFLIMGMLGIGLAMINSGLLGAIATQVEAICGGMDPRLIIALIYLLAAVLTELVSNQAVAVLLTPLAMQLGVQMGIEPRALVVAVMFGASASFSTPIGYQTNTYVFGAGGYKFGDFFRIGFPLAVILWITASFLIPIFWGI</sequence>
<dbReference type="AlphaFoldDB" id="A0A918TS42"/>
<protein>
    <submittedName>
        <fullName evidence="9">dATP pyrophosphohydrolase</fullName>
    </submittedName>
</protein>
<dbReference type="RefSeq" id="WP_189570258.1">
    <property type="nucleotide sequence ID" value="NZ_BMXI01000010.1"/>
</dbReference>
<dbReference type="PANTHER" id="PTHR43652:SF2">
    <property type="entry name" value="BASIC AMINO ACID ANTIPORTER YFCC-RELATED"/>
    <property type="match status" value="1"/>
</dbReference>
<name>A0A918TS42_9BACT</name>
<evidence type="ECO:0000256" key="6">
    <source>
        <dbReference type="ARBA" id="ARBA00023136"/>
    </source>
</evidence>